<evidence type="ECO:0000256" key="2">
    <source>
        <dbReference type="SAM" id="MobiDB-lite"/>
    </source>
</evidence>
<dbReference type="Gene3D" id="3.40.630.190">
    <property type="entry name" value="LCP protein"/>
    <property type="match status" value="1"/>
</dbReference>
<comment type="similarity">
    <text evidence="1">Belongs to the LytR/CpsA/Psr (LCP) family.</text>
</comment>
<dbReference type="PANTHER" id="PTHR33392:SF3">
    <property type="entry name" value="POLYISOPRENYL-TEICHOIC ACID--PEPTIDOGLYCAN TEICHOIC ACID TRANSFERASE TAGT"/>
    <property type="match status" value="1"/>
</dbReference>
<dbReference type="EMBL" id="JBHSNQ010000028">
    <property type="protein sequence ID" value="MFC5540582.1"/>
    <property type="molecule type" value="Genomic_DNA"/>
</dbReference>
<dbReference type="NCBIfam" id="TIGR00350">
    <property type="entry name" value="lytR_cpsA_psr"/>
    <property type="match status" value="1"/>
</dbReference>
<dbReference type="Proteomes" id="UP001595978">
    <property type="component" value="Unassembled WGS sequence"/>
</dbReference>
<feature type="compositionally biased region" description="Low complexity" evidence="2">
    <location>
        <begin position="346"/>
        <end position="357"/>
    </location>
</feature>
<feature type="domain" description="Cell envelope-related transcriptional attenuator" evidence="3">
    <location>
        <begin position="95"/>
        <end position="244"/>
    </location>
</feature>
<accession>A0ABW0R732</accession>
<sequence length="357" mass="40119">MKRTEKRKKRPTKFSLVLKVFAILAASFLICATAYGIYLTKKAEYAANKSYEEIEDRQSSPKRDAKAEALSDNISILFIGVDDSEVRAQGSDHSRSDALMLMTLNREEKTVKLVSIPRDSYVYIPEVGYEDKITHAHAFGGTAATIETVEELFDIPVDYYVRMNFNAFIDVVDALGGIDLDVNIPYAFYEKDENDKYSIYLEPGYHHLDGREALALARTRKHDTDIARGERQQDILKAIANKALSLSSISKYDDVILAIGDNMKTNLTFDEMKSFLTYFSGGMPQIDTLTLQGQGDMSTGIYYYMLDEESLEETTQILKSHLGLIPSKSKSSISEISSGDEEQVDSDSFSYSSSFNR</sequence>
<gene>
    <name evidence="4" type="ORF">ACFPOH_02155</name>
</gene>
<name>A0ABW0R732_9BACL</name>
<dbReference type="PANTHER" id="PTHR33392">
    <property type="entry name" value="POLYISOPRENYL-TEICHOIC ACID--PEPTIDOGLYCAN TEICHOIC ACID TRANSFERASE TAGU"/>
    <property type="match status" value="1"/>
</dbReference>
<dbReference type="RefSeq" id="WP_390308750.1">
    <property type="nucleotide sequence ID" value="NZ_JBHSNQ010000028.1"/>
</dbReference>
<dbReference type="Pfam" id="PF03816">
    <property type="entry name" value="LytR_cpsA_psr"/>
    <property type="match status" value="1"/>
</dbReference>
<dbReference type="InterPro" id="IPR050922">
    <property type="entry name" value="LytR/CpsA/Psr_CW_biosynth"/>
</dbReference>
<proteinExistence type="inferred from homology"/>
<organism evidence="4 5">
    <name type="scientific">Ureibacillus suwonensis</name>
    <dbReference type="NCBI Taxonomy" id="313007"/>
    <lineage>
        <taxon>Bacteria</taxon>
        <taxon>Bacillati</taxon>
        <taxon>Bacillota</taxon>
        <taxon>Bacilli</taxon>
        <taxon>Bacillales</taxon>
        <taxon>Caryophanaceae</taxon>
        <taxon>Ureibacillus</taxon>
    </lineage>
</organism>
<keyword evidence="5" id="KW-1185">Reference proteome</keyword>
<evidence type="ECO:0000313" key="4">
    <source>
        <dbReference type="EMBL" id="MFC5540582.1"/>
    </source>
</evidence>
<feature type="region of interest" description="Disordered" evidence="2">
    <location>
        <begin position="327"/>
        <end position="357"/>
    </location>
</feature>
<comment type="caution">
    <text evidence="4">The sequence shown here is derived from an EMBL/GenBank/DDBJ whole genome shotgun (WGS) entry which is preliminary data.</text>
</comment>
<dbReference type="InterPro" id="IPR004474">
    <property type="entry name" value="LytR_CpsA_psr"/>
</dbReference>
<evidence type="ECO:0000313" key="5">
    <source>
        <dbReference type="Proteomes" id="UP001595978"/>
    </source>
</evidence>
<evidence type="ECO:0000259" key="3">
    <source>
        <dbReference type="Pfam" id="PF03816"/>
    </source>
</evidence>
<reference evidence="5" key="1">
    <citation type="journal article" date="2019" name="Int. J. Syst. Evol. Microbiol.">
        <title>The Global Catalogue of Microorganisms (GCM) 10K type strain sequencing project: providing services to taxonomists for standard genome sequencing and annotation.</title>
        <authorList>
            <consortium name="The Broad Institute Genomics Platform"/>
            <consortium name="The Broad Institute Genome Sequencing Center for Infectious Disease"/>
            <person name="Wu L."/>
            <person name="Ma J."/>
        </authorList>
    </citation>
    <scope>NUCLEOTIDE SEQUENCE [LARGE SCALE GENOMIC DNA]</scope>
    <source>
        <strain evidence="5">CCUG 56331</strain>
    </source>
</reference>
<evidence type="ECO:0000256" key="1">
    <source>
        <dbReference type="ARBA" id="ARBA00006068"/>
    </source>
</evidence>
<feature type="compositionally biased region" description="Low complexity" evidence="2">
    <location>
        <begin position="327"/>
        <end position="337"/>
    </location>
</feature>
<protein>
    <submittedName>
        <fullName evidence="4">LCP family protein</fullName>
    </submittedName>
</protein>